<keyword evidence="3" id="KW-1185">Reference proteome</keyword>
<reference evidence="2" key="1">
    <citation type="submission" date="2021-10" db="EMBL/GenBank/DDBJ databases">
        <title>Melipona bicolor Genome sequencing and assembly.</title>
        <authorList>
            <person name="Araujo N.S."/>
            <person name="Arias M.C."/>
        </authorList>
    </citation>
    <scope>NUCLEOTIDE SEQUENCE</scope>
    <source>
        <strain evidence="2">USP_2M_L1-L4_2017</strain>
        <tissue evidence="2">Whole body</tissue>
    </source>
</reference>
<comment type="caution">
    <text evidence="2">The sequence shown here is derived from an EMBL/GenBank/DDBJ whole genome shotgun (WGS) entry which is preliminary data.</text>
</comment>
<accession>A0AA40FPC4</accession>
<proteinExistence type="predicted"/>
<dbReference type="Proteomes" id="UP001177670">
    <property type="component" value="Unassembled WGS sequence"/>
</dbReference>
<dbReference type="AlphaFoldDB" id="A0AA40FPC4"/>
<evidence type="ECO:0000313" key="3">
    <source>
        <dbReference type="Proteomes" id="UP001177670"/>
    </source>
</evidence>
<evidence type="ECO:0000313" key="2">
    <source>
        <dbReference type="EMBL" id="KAK1122596.1"/>
    </source>
</evidence>
<organism evidence="2 3">
    <name type="scientific">Melipona bicolor</name>
    <dbReference type="NCBI Taxonomy" id="60889"/>
    <lineage>
        <taxon>Eukaryota</taxon>
        <taxon>Metazoa</taxon>
        <taxon>Ecdysozoa</taxon>
        <taxon>Arthropoda</taxon>
        <taxon>Hexapoda</taxon>
        <taxon>Insecta</taxon>
        <taxon>Pterygota</taxon>
        <taxon>Neoptera</taxon>
        <taxon>Endopterygota</taxon>
        <taxon>Hymenoptera</taxon>
        <taxon>Apocrita</taxon>
        <taxon>Aculeata</taxon>
        <taxon>Apoidea</taxon>
        <taxon>Anthophila</taxon>
        <taxon>Apidae</taxon>
        <taxon>Melipona</taxon>
    </lineage>
</organism>
<evidence type="ECO:0000256" key="1">
    <source>
        <dbReference type="SAM" id="MobiDB-lite"/>
    </source>
</evidence>
<dbReference type="EMBL" id="JAHYIQ010000022">
    <property type="protein sequence ID" value="KAK1122596.1"/>
    <property type="molecule type" value="Genomic_DNA"/>
</dbReference>
<name>A0AA40FPC4_9HYME</name>
<gene>
    <name evidence="2" type="ORF">K0M31_009041</name>
</gene>
<protein>
    <submittedName>
        <fullName evidence="2">Uncharacterized protein</fullName>
    </submittedName>
</protein>
<feature type="region of interest" description="Disordered" evidence="1">
    <location>
        <begin position="69"/>
        <end position="98"/>
    </location>
</feature>
<sequence length="98" mass="11113">MHGLKVRGLTVSVEIPVQCENVKREFGLIPQRNPSPQNAGDVSVATRCGTEHWDRRMLCKWNQFASRWASPVRGQDNRPPSHPLSPLEFGRVPPRSRT</sequence>